<evidence type="ECO:0000259" key="2">
    <source>
        <dbReference type="Pfam" id="PF19366"/>
    </source>
</evidence>
<keyword evidence="1" id="KW-0472">Membrane</keyword>
<dbReference type="Proteomes" id="UP000649604">
    <property type="component" value="Unassembled WGS sequence"/>
</dbReference>
<feature type="transmembrane region" description="Helical" evidence="1">
    <location>
        <begin position="114"/>
        <end position="131"/>
    </location>
</feature>
<reference evidence="3" key="1">
    <citation type="submission" date="2019-11" db="EMBL/GenBank/DDBJ databases">
        <title>Microbial mats filling the niche in hypersaline microbial mats.</title>
        <authorList>
            <person name="Wong H.L."/>
            <person name="Macleod F.I."/>
            <person name="White R.A. III"/>
            <person name="Burns B.P."/>
        </authorList>
    </citation>
    <scope>NUCLEOTIDE SEQUENCE</scope>
    <source>
        <strain evidence="3">Rbin_158</strain>
    </source>
</reference>
<dbReference type="InterPro" id="IPR045986">
    <property type="entry name" value="DUF5942"/>
</dbReference>
<dbReference type="Pfam" id="PF19366">
    <property type="entry name" value="DUF5942"/>
    <property type="match status" value="1"/>
</dbReference>
<feature type="domain" description="DUF5942" evidence="2">
    <location>
        <begin position="31"/>
        <end position="175"/>
    </location>
</feature>
<gene>
    <name evidence="3" type="ORF">GF339_12105</name>
</gene>
<feature type="transmembrane region" description="Helical" evidence="1">
    <location>
        <begin position="86"/>
        <end position="107"/>
    </location>
</feature>
<comment type="caution">
    <text evidence="3">The sequence shown here is derived from an EMBL/GenBank/DDBJ whole genome shotgun (WGS) entry which is preliminary data.</text>
</comment>
<organism evidence="3 4">
    <name type="scientific">candidate division KSB3 bacterium</name>
    <dbReference type="NCBI Taxonomy" id="2044937"/>
    <lineage>
        <taxon>Bacteria</taxon>
        <taxon>candidate division KSB3</taxon>
    </lineage>
</organism>
<dbReference type="EMBL" id="WJJP01000393">
    <property type="protein sequence ID" value="MBD3325323.1"/>
    <property type="molecule type" value="Genomic_DNA"/>
</dbReference>
<protein>
    <recommendedName>
        <fullName evidence="2">DUF5942 domain-containing protein</fullName>
    </recommendedName>
</protein>
<feature type="transmembrane region" description="Helical" evidence="1">
    <location>
        <begin position="151"/>
        <end position="171"/>
    </location>
</feature>
<evidence type="ECO:0000256" key="1">
    <source>
        <dbReference type="SAM" id="Phobius"/>
    </source>
</evidence>
<keyword evidence="1" id="KW-1133">Transmembrane helix</keyword>
<evidence type="ECO:0000313" key="3">
    <source>
        <dbReference type="EMBL" id="MBD3325323.1"/>
    </source>
</evidence>
<feature type="transmembrane region" description="Helical" evidence="1">
    <location>
        <begin position="6"/>
        <end position="24"/>
    </location>
</feature>
<name>A0A9D5JWB7_9BACT</name>
<dbReference type="AlphaFoldDB" id="A0A9D5JWB7"/>
<proteinExistence type="predicted"/>
<sequence>MALSSYFWNGLQHAVFGGCLALLFQKISHAPYVKKPEFLVGLIASSSALFFLPTHIAHPRSPLDWFYQFLHYPLSDWDILLLSLDWHRFFLTHSLLIPAILLIMLLHKPSGYRLGMGVAVGLSSHLIWDALTCSLRTPVVFITHWLEIRGYWGKGWLLINGMLLFWFAWFLHRKTHESSTALHKTT</sequence>
<feature type="transmembrane region" description="Helical" evidence="1">
    <location>
        <begin position="36"/>
        <end position="56"/>
    </location>
</feature>
<accession>A0A9D5JWB7</accession>
<evidence type="ECO:0000313" key="4">
    <source>
        <dbReference type="Proteomes" id="UP000649604"/>
    </source>
</evidence>
<keyword evidence="1" id="KW-0812">Transmembrane</keyword>